<dbReference type="SUPFAM" id="SSF48452">
    <property type="entry name" value="TPR-like"/>
    <property type="match status" value="1"/>
</dbReference>
<accession>A0A162MH91</accession>
<protein>
    <submittedName>
        <fullName evidence="1">Uncharacterized protein</fullName>
    </submittedName>
</protein>
<proteinExistence type="predicted"/>
<gene>
    <name evidence="1" type="ORF">PGLA_04565</name>
</gene>
<dbReference type="EMBL" id="LVJH01000006">
    <property type="protein sequence ID" value="OAB44693.1"/>
    <property type="molecule type" value="Genomic_DNA"/>
</dbReference>
<evidence type="ECO:0000313" key="2">
    <source>
        <dbReference type="Proteomes" id="UP000076967"/>
    </source>
</evidence>
<dbReference type="STRING" id="494026.PGLA_04565"/>
<dbReference type="Proteomes" id="UP000076967">
    <property type="component" value="Unassembled WGS sequence"/>
</dbReference>
<dbReference type="InterPro" id="IPR046136">
    <property type="entry name" value="DUF6138"/>
</dbReference>
<organism evidence="1 2">
    <name type="scientific">Paenibacillus glacialis</name>
    <dbReference type="NCBI Taxonomy" id="494026"/>
    <lineage>
        <taxon>Bacteria</taxon>
        <taxon>Bacillati</taxon>
        <taxon>Bacillota</taxon>
        <taxon>Bacilli</taxon>
        <taxon>Bacillales</taxon>
        <taxon>Paenibacillaceae</taxon>
        <taxon>Paenibacillus</taxon>
    </lineage>
</organism>
<comment type="caution">
    <text evidence="1">The sequence shown here is derived from an EMBL/GenBank/DDBJ whole genome shotgun (WGS) entry which is preliminary data.</text>
</comment>
<dbReference type="Gene3D" id="1.25.40.10">
    <property type="entry name" value="Tetratricopeptide repeat domain"/>
    <property type="match status" value="1"/>
</dbReference>
<sequence length="291" mass="34037">MAKSQTHRFFANALQYSELFPKLEAYARLAMVEHEWYDDTEEEKNCVPGTYAVFGLGLTDKQYFPLVGTYMSLVDQEHQYVQQSFTLALIQHYGIDTTTLPTSDALLQSIIIQPSDEAHNNIAVANYHLGQLQEASDYFLLSSKRSDYAMYSHVKCLIELGRKEEAKNKLDTFSENDDEFVGTVEIAELFLELGYFEESVQWFEQGWQTYWKTPDWVSRYVYALFKINNPNRVRDIIKEVIQQLLDEKNEYEIMYEQISSGYTPSMKYNTSMSTSCYLFGCKRHNHPEYKE</sequence>
<keyword evidence="2" id="KW-1185">Reference proteome</keyword>
<dbReference type="InterPro" id="IPR011990">
    <property type="entry name" value="TPR-like_helical_dom_sf"/>
</dbReference>
<name>A0A162MH91_9BACL</name>
<dbReference type="Pfam" id="PF19635">
    <property type="entry name" value="DUF6138"/>
    <property type="match status" value="1"/>
</dbReference>
<dbReference type="RefSeq" id="WP_425415339.1">
    <property type="nucleotide sequence ID" value="NZ_LVJH01000006.1"/>
</dbReference>
<reference evidence="1 2" key="1">
    <citation type="submission" date="2016-03" db="EMBL/GenBank/DDBJ databases">
        <title>Draft genome sequence of Paenibacillus glacialis DSM 22343.</title>
        <authorList>
            <person name="Shin S.-K."/>
            <person name="Yi H."/>
        </authorList>
    </citation>
    <scope>NUCLEOTIDE SEQUENCE [LARGE SCALE GENOMIC DNA]</scope>
    <source>
        <strain evidence="1 2">DSM 22343</strain>
    </source>
</reference>
<dbReference type="AlphaFoldDB" id="A0A162MH91"/>
<evidence type="ECO:0000313" key="1">
    <source>
        <dbReference type="EMBL" id="OAB44693.1"/>
    </source>
</evidence>